<protein>
    <submittedName>
        <fullName evidence="2">TPR domain protein, putative component of TonB system</fullName>
    </submittedName>
</protein>
<feature type="signal peptide" evidence="1">
    <location>
        <begin position="1"/>
        <end position="20"/>
    </location>
</feature>
<organism evidence="2 3">
    <name type="scientific">Enhygromyxa salina</name>
    <dbReference type="NCBI Taxonomy" id="215803"/>
    <lineage>
        <taxon>Bacteria</taxon>
        <taxon>Pseudomonadati</taxon>
        <taxon>Myxococcota</taxon>
        <taxon>Polyangia</taxon>
        <taxon>Nannocystales</taxon>
        <taxon>Nannocystaceae</taxon>
        <taxon>Enhygromyxa</taxon>
    </lineage>
</organism>
<evidence type="ECO:0000313" key="3">
    <source>
        <dbReference type="Proteomes" id="UP000031599"/>
    </source>
</evidence>
<feature type="chain" id="PRO_5002144744" evidence="1">
    <location>
        <begin position="21"/>
        <end position="336"/>
    </location>
</feature>
<accession>A0A0C1Z9Y4</accession>
<dbReference type="Proteomes" id="UP000031599">
    <property type="component" value="Unassembled WGS sequence"/>
</dbReference>
<reference evidence="2 3" key="1">
    <citation type="submission" date="2014-12" db="EMBL/GenBank/DDBJ databases">
        <title>Genome assembly of Enhygromyxa salina DSM 15201.</title>
        <authorList>
            <person name="Sharma G."/>
            <person name="Subramanian S."/>
        </authorList>
    </citation>
    <scope>NUCLEOTIDE SEQUENCE [LARGE SCALE GENOMIC DNA]</scope>
    <source>
        <strain evidence="2 3">DSM 15201</strain>
    </source>
</reference>
<gene>
    <name evidence="2" type="ORF">DB30_06752</name>
</gene>
<dbReference type="EMBL" id="JMCC02000073">
    <property type="protein sequence ID" value="KIG14409.1"/>
    <property type="molecule type" value="Genomic_DNA"/>
</dbReference>
<dbReference type="SUPFAM" id="SSF48452">
    <property type="entry name" value="TPR-like"/>
    <property type="match status" value="1"/>
</dbReference>
<dbReference type="InterPro" id="IPR011990">
    <property type="entry name" value="TPR-like_helical_dom_sf"/>
</dbReference>
<name>A0A0C1Z9Y4_9BACT</name>
<comment type="caution">
    <text evidence="2">The sequence shown here is derived from an EMBL/GenBank/DDBJ whole genome shotgun (WGS) entry which is preliminary data.</text>
</comment>
<proteinExistence type="predicted"/>
<dbReference type="AlphaFoldDB" id="A0A0C1Z9Y4"/>
<evidence type="ECO:0000256" key="1">
    <source>
        <dbReference type="SAM" id="SignalP"/>
    </source>
</evidence>
<keyword evidence="1" id="KW-0732">Signal</keyword>
<dbReference type="Gene3D" id="1.25.40.10">
    <property type="entry name" value="Tetratricopeptide repeat domain"/>
    <property type="match status" value="1"/>
</dbReference>
<sequence length="336" mass="37229">MAAVSLAALLLVPAVRHAQADDDQVKRLERLIKHTEQSDPDYPDFLFRLADQYLARKHDLQGQAFALYDKIDAATANGKQGQARALETQQANLFGEARIASETAANIYEDLVDNPAFASYSRLDEALYLYAFELGELGEGQRMRAAYMRLIQDFPRSAFLPHAYLSFAEHYFNEGDLAAAVQFYEKVAQFSGSSVRAYALYKLGWCHLNPIGSAAPDYVASLQSFVATIDATLAAGASSDPQGKHLRREARRDLVRAYVHVGKPGTAWAFLQKVGNGPGDDEQHARDLMLRLAGHYANEGMYGDSTIIYEELKTQFPNDPLTADWQAKVNANTLAK</sequence>
<evidence type="ECO:0000313" key="2">
    <source>
        <dbReference type="EMBL" id="KIG14409.1"/>
    </source>
</evidence>